<keyword evidence="1" id="KW-0732">Signal</keyword>
<protein>
    <submittedName>
        <fullName evidence="2">Uncharacterized protein</fullName>
    </submittedName>
</protein>
<name>A0AA39INA7_9BILA</name>
<sequence>MRLLYIVLLILLVDSSHTYQITHPIKVHCDKKEMKKFCYRRCLNCIGSLQSNFFTAEMYTCMAGKKCIDLVKIGWSVHRPENAMH</sequence>
<proteinExistence type="predicted"/>
<evidence type="ECO:0000313" key="2">
    <source>
        <dbReference type="EMBL" id="KAK0426746.1"/>
    </source>
</evidence>
<gene>
    <name evidence="2" type="ORF">QR680_009877</name>
</gene>
<feature type="chain" id="PRO_5041435292" evidence="1">
    <location>
        <begin position="19"/>
        <end position="85"/>
    </location>
</feature>
<dbReference type="Proteomes" id="UP001175271">
    <property type="component" value="Unassembled WGS sequence"/>
</dbReference>
<organism evidence="2 3">
    <name type="scientific">Steinernema hermaphroditum</name>
    <dbReference type="NCBI Taxonomy" id="289476"/>
    <lineage>
        <taxon>Eukaryota</taxon>
        <taxon>Metazoa</taxon>
        <taxon>Ecdysozoa</taxon>
        <taxon>Nematoda</taxon>
        <taxon>Chromadorea</taxon>
        <taxon>Rhabditida</taxon>
        <taxon>Tylenchina</taxon>
        <taxon>Panagrolaimomorpha</taxon>
        <taxon>Strongyloidoidea</taxon>
        <taxon>Steinernematidae</taxon>
        <taxon>Steinernema</taxon>
    </lineage>
</organism>
<dbReference type="AlphaFoldDB" id="A0AA39INA7"/>
<accession>A0AA39INA7</accession>
<evidence type="ECO:0000256" key="1">
    <source>
        <dbReference type="SAM" id="SignalP"/>
    </source>
</evidence>
<evidence type="ECO:0000313" key="3">
    <source>
        <dbReference type="Proteomes" id="UP001175271"/>
    </source>
</evidence>
<keyword evidence="3" id="KW-1185">Reference proteome</keyword>
<dbReference type="EMBL" id="JAUCMV010000001">
    <property type="protein sequence ID" value="KAK0426746.1"/>
    <property type="molecule type" value="Genomic_DNA"/>
</dbReference>
<reference evidence="2" key="1">
    <citation type="submission" date="2023-06" db="EMBL/GenBank/DDBJ databases">
        <title>Genomic analysis of the entomopathogenic nematode Steinernema hermaphroditum.</title>
        <authorList>
            <person name="Schwarz E.M."/>
            <person name="Heppert J.K."/>
            <person name="Baniya A."/>
            <person name="Schwartz H.T."/>
            <person name="Tan C.-H."/>
            <person name="Antoshechkin I."/>
            <person name="Sternberg P.W."/>
            <person name="Goodrich-Blair H."/>
            <person name="Dillman A.R."/>
        </authorList>
    </citation>
    <scope>NUCLEOTIDE SEQUENCE</scope>
    <source>
        <strain evidence="2">PS9179</strain>
        <tissue evidence="2">Whole animal</tissue>
    </source>
</reference>
<comment type="caution">
    <text evidence="2">The sequence shown here is derived from an EMBL/GenBank/DDBJ whole genome shotgun (WGS) entry which is preliminary data.</text>
</comment>
<feature type="signal peptide" evidence="1">
    <location>
        <begin position="1"/>
        <end position="18"/>
    </location>
</feature>